<keyword evidence="15" id="KW-1185">Reference proteome</keyword>
<dbReference type="Gene3D" id="2.70.130.10">
    <property type="entry name" value="Mannose-6-phosphate receptor binding domain"/>
    <property type="match status" value="1"/>
</dbReference>
<sequence length="1023" mass="114111">MSSSRRRETLFLVAVLLLVQIHDSQGADCKPEELKYEFTECDSSDGRWRVAVPKKVGSCEAKEALSRQEKCVFTCDPGSYLDVNSAKLECKKCPKGHYSVGGGVRFTDWSKLPVGFDVHSSQLRYRGYGYDNEFNKEKGVNCSKTGWTPLGDSVATSGEECTSQLSYAVTLKKDGFVKFKYHFTDNMYTVFKVFLRNDQCRASSNSKHQFYPENTMENEWVEKKIDLKAGRNLITWEVSALTYGSHERRDPVYISEIEIQGVAYTSECQMCEEGYFAKDEGSAFCEICPKNTMSVAGASKCSKCNEVTEYSAPGSKNCSERKPCTQQDYYDTRTACNGDHKTQVKYKWIEPKICRDDVQGAVKLPASGAMEECPPCNPGMKVNGTGCVFCPANQFSDGIKECKPCPVSTSPMYGYDIKWWRSIPPNMKASCFSISERGCTSRIGWQPHGNYISSGINHGDDVYLLLKLTTKGFGPPQGKAGVYGMVTFVFEMDCEGDCLFKFKKTEAYKGETIVESWKGKHTKTKYSYIVSSQGKTTFRWTFQKFSSDDSFTDQGLSESHKYSNDRVKIYSLNVTNTLDGGAASCKDCPVTSKDSCVSCPTGNYIDEAQKKCVPCPKNTFLNVTHPYGLKACLKCGPGLVSDEGSISCHSDCKFTSKKFNREFDFSKLQGQVVVAGAPSFTTRGSRYYHVFHISLCGHPYKESVCHSNVSVNTGRKEEFNLSSSICRYTMIPNQQGSGLAAQPIRIGQELNGIYEDRLHNETSAFEDAGIIKNTTTHFNYHYHSAEPTAACPSGRHVVVTLMCDHAVPKKGVLELPAKCPDGTCDGCKFQFLWRTKYACPECSAADYKKVKGACEHGHKTTSYMWKEPKTCRDGVSLPAEIVEECSILDQTVGSAMKDFKIGIGVAAALAVLLICSVCFLYCKNRKLTYKYSRLVQNGTGHPDELPHVEKCGMDDDEEDEDEEVMFKRGAKERGKKILKSLRGLASKGRKHDKVTFDDEDDGGDEEYFESVQLEAVRESSDRF</sequence>
<comment type="similarity">
    <text evidence="2">Belongs to the ELAPOR family.</text>
</comment>
<dbReference type="GeneID" id="110231150"/>
<dbReference type="Pfam" id="PF23087">
    <property type="entry name" value="MRH_ELAPOR1_9th"/>
    <property type="match status" value="1"/>
</dbReference>
<keyword evidence="8" id="KW-1015">Disulfide bond</keyword>
<dbReference type="GO" id="GO:0005886">
    <property type="term" value="C:plasma membrane"/>
    <property type="evidence" value="ECO:0007669"/>
    <property type="project" value="UniProtKB-SubCell"/>
</dbReference>
<dbReference type="OMA" id="CEYISED"/>
<dbReference type="Pfam" id="PF23089">
    <property type="entry name" value="ELAPOR1_C"/>
    <property type="match status" value="1"/>
</dbReference>
<dbReference type="PANTHER" id="PTHR22727">
    <property type="entry name" value="PROTEIN CBG13728"/>
    <property type="match status" value="1"/>
</dbReference>
<keyword evidence="4 11" id="KW-0812">Transmembrane</keyword>
<keyword evidence="5 12" id="KW-0732">Signal</keyword>
<name>A0A913YPQ3_EXADI</name>
<dbReference type="Pfam" id="PF23031">
    <property type="entry name" value="GBD_ELAPOR1"/>
    <property type="match status" value="1"/>
</dbReference>
<keyword evidence="3" id="KW-1003">Cell membrane</keyword>
<dbReference type="InterPro" id="IPR039181">
    <property type="entry name" value="Elapor1/2"/>
</dbReference>
<evidence type="ECO:0000256" key="6">
    <source>
        <dbReference type="ARBA" id="ARBA00022989"/>
    </source>
</evidence>
<reference evidence="14" key="1">
    <citation type="submission" date="2022-11" db="UniProtKB">
        <authorList>
            <consortium name="EnsemblMetazoa"/>
        </authorList>
    </citation>
    <scope>IDENTIFICATION</scope>
</reference>
<dbReference type="SMART" id="SM01411">
    <property type="entry name" value="Ephrin_rec_like"/>
    <property type="match status" value="4"/>
</dbReference>
<protein>
    <recommendedName>
        <fullName evidence="13">MRH domain-containing protein</fullName>
    </recommendedName>
</protein>
<dbReference type="Pfam" id="PF23091">
    <property type="entry name" value="TNFR_ELAPOR1_6th"/>
    <property type="match status" value="1"/>
</dbReference>
<dbReference type="RefSeq" id="XP_028517475.1">
    <property type="nucleotide sequence ID" value="XM_028661674.1"/>
</dbReference>
<keyword evidence="9" id="KW-0325">Glycoprotein</keyword>
<feature type="chain" id="PRO_5037043134" description="MRH domain-containing protein" evidence="12">
    <location>
        <begin position="27"/>
        <end position="1023"/>
    </location>
</feature>
<dbReference type="Pfam" id="PF23032">
    <property type="entry name" value="GBD_ELAPOR1-like_3rd"/>
    <property type="match status" value="1"/>
</dbReference>
<dbReference type="InterPro" id="IPR044865">
    <property type="entry name" value="MRH_dom"/>
</dbReference>
<feature type="domain" description="MRH" evidence="13">
    <location>
        <begin position="650"/>
        <end position="841"/>
    </location>
</feature>
<keyword evidence="6 11" id="KW-1133">Transmembrane helix</keyword>
<evidence type="ECO:0000256" key="2">
    <source>
        <dbReference type="ARBA" id="ARBA00007627"/>
    </source>
</evidence>
<evidence type="ECO:0000256" key="8">
    <source>
        <dbReference type="ARBA" id="ARBA00023157"/>
    </source>
</evidence>
<evidence type="ECO:0000313" key="14">
    <source>
        <dbReference type="EnsemblMetazoa" id="XP_028517475.1"/>
    </source>
</evidence>
<dbReference type="AlphaFoldDB" id="A0A913YPQ3"/>
<proteinExistence type="inferred from homology"/>
<evidence type="ECO:0000256" key="12">
    <source>
        <dbReference type="SAM" id="SignalP"/>
    </source>
</evidence>
<dbReference type="SUPFAM" id="SSF50911">
    <property type="entry name" value="Mannose 6-phosphate receptor domain"/>
    <property type="match status" value="1"/>
</dbReference>
<dbReference type="PANTHER" id="PTHR22727:SF15">
    <property type="entry name" value="MRH DOMAIN-CONTAINING PROTEIN"/>
    <property type="match status" value="1"/>
</dbReference>
<feature type="transmembrane region" description="Helical" evidence="11">
    <location>
        <begin position="901"/>
        <end position="922"/>
    </location>
</feature>
<feature type="compositionally biased region" description="Acidic residues" evidence="10">
    <location>
        <begin position="997"/>
        <end position="1008"/>
    </location>
</feature>
<evidence type="ECO:0000256" key="11">
    <source>
        <dbReference type="SAM" id="Phobius"/>
    </source>
</evidence>
<dbReference type="InterPro" id="IPR056610">
    <property type="entry name" value="Elapor1/2_TNFR-like"/>
</dbReference>
<dbReference type="KEGG" id="epa:110231150"/>
<organism evidence="14 15">
    <name type="scientific">Exaiptasia diaphana</name>
    <name type="common">Tropical sea anemone</name>
    <name type="synonym">Aiptasia pulchella</name>
    <dbReference type="NCBI Taxonomy" id="2652724"/>
    <lineage>
        <taxon>Eukaryota</taxon>
        <taxon>Metazoa</taxon>
        <taxon>Cnidaria</taxon>
        <taxon>Anthozoa</taxon>
        <taxon>Hexacorallia</taxon>
        <taxon>Actiniaria</taxon>
        <taxon>Aiptasiidae</taxon>
        <taxon>Exaiptasia</taxon>
    </lineage>
</organism>
<dbReference type="InterPro" id="IPR011641">
    <property type="entry name" value="Tyr-kin_ephrin_A/B_rcpt-like"/>
</dbReference>
<dbReference type="SUPFAM" id="SSF57184">
    <property type="entry name" value="Growth factor receptor domain"/>
    <property type="match status" value="1"/>
</dbReference>
<dbReference type="EnsemblMetazoa" id="XM_028661674.1">
    <property type="protein sequence ID" value="XP_028517475.1"/>
    <property type="gene ID" value="LOC110231150"/>
</dbReference>
<feature type="region of interest" description="Disordered" evidence="10">
    <location>
        <begin position="986"/>
        <end position="1023"/>
    </location>
</feature>
<dbReference type="InterPro" id="IPR056609">
    <property type="entry name" value="Elapor1-like_3rd"/>
</dbReference>
<evidence type="ECO:0000256" key="10">
    <source>
        <dbReference type="SAM" id="MobiDB-lite"/>
    </source>
</evidence>
<evidence type="ECO:0000256" key="3">
    <source>
        <dbReference type="ARBA" id="ARBA00022475"/>
    </source>
</evidence>
<evidence type="ECO:0000259" key="13">
    <source>
        <dbReference type="PROSITE" id="PS51914"/>
    </source>
</evidence>
<keyword evidence="7 11" id="KW-0472">Membrane</keyword>
<dbReference type="Proteomes" id="UP000887567">
    <property type="component" value="Unplaced"/>
</dbReference>
<feature type="signal peptide" evidence="12">
    <location>
        <begin position="1"/>
        <end position="26"/>
    </location>
</feature>
<evidence type="ECO:0000256" key="4">
    <source>
        <dbReference type="ARBA" id="ARBA00022692"/>
    </source>
</evidence>
<dbReference type="PROSITE" id="PS51914">
    <property type="entry name" value="MRH"/>
    <property type="match status" value="1"/>
</dbReference>
<evidence type="ECO:0000313" key="15">
    <source>
        <dbReference type="Proteomes" id="UP000887567"/>
    </source>
</evidence>
<dbReference type="Pfam" id="PF07699">
    <property type="entry name" value="Ephrin_rec_like"/>
    <property type="match status" value="1"/>
</dbReference>
<dbReference type="InterPro" id="IPR009030">
    <property type="entry name" value="Growth_fac_rcpt_cys_sf"/>
</dbReference>
<dbReference type="InterPro" id="IPR009011">
    <property type="entry name" value="Man6P_isomerase_rcpt-bd_dom_sf"/>
</dbReference>
<evidence type="ECO:0000256" key="5">
    <source>
        <dbReference type="ARBA" id="ARBA00022729"/>
    </source>
</evidence>
<dbReference type="InterPro" id="IPR056607">
    <property type="entry name" value="Elapor1/2_MRH"/>
</dbReference>
<dbReference type="InterPro" id="IPR056608">
    <property type="entry name" value="Elapor1/2_GBD"/>
</dbReference>
<evidence type="ECO:0000256" key="1">
    <source>
        <dbReference type="ARBA" id="ARBA00004251"/>
    </source>
</evidence>
<dbReference type="InterPro" id="IPR056606">
    <property type="entry name" value="Elapor1/2_C"/>
</dbReference>
<evidence type="ECO:0000256" key="9">
    <source>
        <dbReference type="ARBA" id="ARBA00023180"/>
    </source>
</evidence>
<dbReference type="OrthoDB" id="439917at2759"/>
<dbReference type="Gene3D" id="2.10.50.10">
    <property type="entry name" value="Tumor Necrosis Factor Receptor, subunit A, domain 2"/>
    <property type="match status" value="1"/>
</dbReference>
<accession>A0A913YPQ3</accession>
<comment type="subcellular location">
    <subcellularLocation>
        <location evidence="1">Cell membrane</location>
        <topology evidence="1">Single-pass type I membrane protein</topology>
    </subcellularLocation>
</comment>
<evidence type="ECO:0000256" key="7">
    <source>
        <dbReference type="ARBA" id="ARBA00023136"/>
    </source>
</evidence>